<evidence type="ECO:0000259" key="4">
    <source>
        <dbReference type="Pfam" id="PF02252"/>
    </source>
</evidence>
<dbReference type="GO" id="GO:0008537">
    <property type="term" value="C:proteasome activator complex"/>
    <property type="evidence" value="ECO:0007669"/>
    <property type="project" value="InterPro"/>
</dbReference>
<dbReference type="AlphaFoldDB" id="A0A9P7GR32"/>
<feature type="region of interest" description="Disordered" evidence="3">
    <location>
        <begin position="76"/>
        <end position="118"/>
    </location>
</feature>
<dbReference type="PANTHER" id="PTHR10660">
    <property type="entry name" value="PROTEASOME REGULATOR PA28"/>
    <property type="match status" value="1"/>
</dbReference>
<dbReference type="GO" id="GO:0005654">
    <property type="term" value="C:nucleoplasm"/>
    <property type="evidence" value="ECO:0007669"/>
    <property type="project" value="TreeGrafter"/>
</dbReference>
<dbReference type="OrthoDB" id="6591885at2759"/>
<comment type="caution">
    <text evidence="5">The sequence shown here is derived from an EMBL/GenBank/DDBJ whole genome shotgun (WGS) entry which is preliminary data.</text>
</comment>
<dbReference type="GO" id="GO:0005737">
    <property type="term" value="C:cytoplasm"/>
    <property type="evidence" value="ECO:0007669"/>
    <property type="project" value="TreeGrafter"/>
</dbReference>
<accession>A0A9P7GR32</accession>
<keyword evidence="6" id="KW-1185">Reference proteome</keyword>
<dbReference type="GO" id="GO:0061136">
    <property type="term" value="P:regulation of proteasomal protein catabolic process"/>
    <property type="evidence" value="ECO:0007669"/>
    <property type="project" value="TreeGrafter"/>
</dbReference>
<evidence type="ECO:0000313" key="6">
    <source>
        <dbReference type="Proteomes" id="UP000717328"/>
    </source>
</evidence>
<evidence type="ECO:0000313" key="5">
    <source>
        <dbReference type="EMBL" id="KAG5654713.1"/>
    </source>
</evidence>
<protein>
    <recommendedName>
        <fullName evidence="4">Proteasome activator PA28 C-terminal domain-containing protein</fullName>
    </recommendedName>
</protein>
<dbReference type="Proteomes" id="UP000717328">
    <property type="component" value="Unassembled WGS sequence"/>
</dbReference>
<proteinExistence type="inferred from homology"/>
<sequence length="226" mass="25764">MDKDIANKVEDFRKGVIKAGEDIVFNRFPAKVRQTIPGDASQLIMIFRYSLHALVQTTLATDSPFHMTHAEAFTDSTVYPPPLDASPNGPTQKKRKRDDDAQDMDDTSSSSQHARIPGRILTNKHLSQKVYDIVKRESTELAAMIDQVKLWVTLTMPKIEDGDNFGVQIQEEVLAELHRAQESAYNLRDSARQHYLSRAKICSKILKYPNLEDYTVSLFISFHIYH</sequence>
<dbReference type="Pfam" id="PF02252">
    <property type="entry name" value="PA28_C"/>
    <property type="match status" value="1"/>
</dbReference>
<dbReference type="InterPro" id="IPR009077">
    <property type="entry name" value="Proteasome_activ_PA28"/>
</dbReference>
<reference evidence="5" key="1">
    <citation type="submission" date="2021-02" db="EMBL/GenBank/DDBJ databases">
        <authorList>
            <person name="Nieuwenhuis M."/>
            <person name="Van De Peppel L.J.J."/>
        </authorList>
    </citation>
    <scope>NUCLEOTIDE SEQUENCE</scope>
    <source>
        <strain evidence="5">D49</strain>
    </source>
</reference>
<evidence type="ECO:0000256" key="1">
    <source>
        <dbReference type="ARBA" id="ARBA00005883"/>
    </source>
</evidence>
<dbReference type="InterPro" id="IPR036252">
    <property type="entry name" value="Proteasome_activ_sf"/>
</dbReference>
<dbReference type="GO" id="GO:2000045">
    <property type="term" value="P:regulation of G1/S transition of mitotic cell cycle"/>
    <property type="evidence" value="ECO:0007669"/>
    <property type="project" value="TreeGrafter"/>
</dbReference>
<feature type="domain" description="Proteasome activator PA28 C-terminal" evidence="4">
    <location>
        <begin position="122"/>
        <end position="217"/>
    </location>
</feature>
<comment type="similarity">
    <text evidence="1">Belongs to the PA28 family.</text>
</comment>
<organism evidence="5 6">
    <name type="scientific">Sphagnurus paluster</name>
    <dbReference type="NCBI Taxonomy" id="117069"/>
    <lineage>
        <taxon>Eukaryota</taxon>
        <taxon>Fungi</taxon>
        <taxon>Dikarya</taxon>
        <taxon>Basidiomycota</taxon>
        <taxon>Agaricomycotina</taxon>
        <taxon>Agaricomycetes</taxon>
        <taxon>Agaricomycetidae</taxon>
        <taxon>Agaricales</taxon>
        <taxon>Tricholomatineae</taxon>
        <taxon>Lyophyllaceae</taxon>
        <taxon>Sphagnurus</taxon>
    </lineage>
</organism>
<dbReference type="EMBL" id="JABCKI010000002">
    <property type="protein sequence ID" value="KAG5654713.1"/>
    <property type="molecule type" value="Genomic_DNA"/>
</dbReference>
<dbReference type="InterPro" id="IPR003186">
    <property type="entry name" value="PA28_C"/>
</dbReference>
<reference evidence="5" key="2">
    <citation type="submission" date="2021-10" db="EMBL/GenBank/DDBJ databases">
        <title>Phylogenomics reveals ancestral predisposition of the termite-cultivated fungus Termitomyces towards a domesticated lifestyle.</title>
        <authorList>
            <person name="Auxier B."/>
            <person name="Grum-Grzhimaylo A."/>
            <person name="Cardenas M.E."/>
            <person name="Lodge J.D."/>
            <person name="Laessoe T."/>
            <person name="Pedersen O."/>
            <person name="Smith M.E."/>
            <person name="Kuyper T.W."/>
            <person name="Franco-Molano E.A."/>
            <person name="Baroni T.J."/>
            <person name="Aanen D.K."/>
        </authorList>
    </citation>
    <scope>NUCLEOTIDE SEQUENCE</scope>
    <source>
        <strain evidence="5">D49</strain>
    </source>
</reference>
<dbReference type="SUPFAM" id="SSF47216">
    <property type="entry name" value="Proteasome activator"/>
    <property type="match status" value="1"/>
</dbReference>
<keyword evidence="2" id="KW-0647">Proteasome</keyword>
<dbReference type="Gene3D" id="1.20.120.180">
    <property type="entry name" value="Proteasome activator pa28, C-terminal domain"/>
    <property type="match status" value="1"/>
</dbReference>
<dbReference type="GO" id="GO:0061133">
    <property type="term" value="F:endopeptidase activator activity"/>
    <property type="evidence" value="ECO:0007669"/>
    <property type="project" value="TreeGrafter"/>
</dbReference>
<evidence type="ECO:0000256" key="3">
    <source>
        <dbReference type="SAM" id="MobiDB-lite"/>
    </source>
</evidence>
<dbReference type="InterPro" id="IPR036997">
    <property type="entry name" value="PA28_C_sf"/>
</dbReference>
<evidence type="ECO:0000256" key="2">
    <source>
        <dbReference type="ARBA" id="ARBA00022942"/>
    </source>
</evidence>
<dbReference type="PANTHER" id="PTHR10660:SF2">
    <property type="entry name" value="LD45860P"/>
    <property type="match status" value="1"/>
</dbReference>
<gene>
    <name evidence="5" type="ORF">H0H81_007469</name>
</gene>
<name>A0A9P7GR32_9AGAR</name>